<dbReference type="OrthoDB" id="9801455at2"/>
<feature type="active site" description="Proton acceptor" evidence="5">
    <location>
        <position position="68"/>
    </location>
</feature>
<keyword evidence="3 7" id="KW-0378">Hydrolase</keyword>
<evidence type="ECO:0000313" key="10">
    <source>
        <dbReference type="Proteomes" id="UP000291469"/>
    </source>
</evidence>
<dbReference type="PANTHER" id="PTHR43301:SF3">
    <property type="entry name" value="ARABINAN ENDO-1,5-ALPHA-L-ARABINOSIDASE A-RELATED"/>
    <property type="match status" value="1"/>
</dbReference>
<dbReference type="Pfam" id="PF04616">
    <property type="entry name" value="Glyco_hydro_43"/>
    <property type="match status" value="1"/>
</dbReference>
<dbReference type="AlphaFoldDB" id="A0A411YAU3"/>
<proteinExistence type="inferred from homology"/>
<evidence type="ECO:0000256" key="2">
    <source>
        <dbReference type="ARBA" id="ARBA00009865"/>
    </source>
</evidence>
<reference evidence="9 10" key="1">
    <citation type="submission" date="2019-01" db="EMBL/GenBank/DDBJ databases">
        <title>Egibacter rhizosphaerae EGI 80759T.</title>
        <authorList>
            <person name="Chen D.-D."/>
            <person name="Tian Y."/>
            <person name="Jiao J.-Y."/>
            <person name="Zhang X.-T."/>
            <person name="Zhang Y.-G."/>
            <person name="Zhang Y."/>
            <person name="Xiao M."/>
            <person name="Shu W.-S."/>
            <person name="Li W.-J."/>
        </authorList>
    </citation>
    <scope>NUCLEOTIDE SEQUENCE [LARGE SCALE GENOMIC DNA]</scope>
    <source>
        <strain evidence="9 10">EGI 80759</strain>
    </source>
</reference>
<evidence type="ECO:0000256" key="4">
    <source>
        <dbReference type="ARBA" id="ARBA00023295"/>
    </source>
</evidence>
<evidence type="ECO:0000256" key="3">
    <source>
        <dbReference type="ARBA" id="ARBA00022801"/>
    </source>
</evidence>
<evidence type="ECO:0000256" key="7">
    <source>
        <dbReference type="RuleBase" id="RU361187"/>
    </source>
</evidence>
<dbReference type="InterPro" id="IPR023296">
    <property type="entry name" value="Glyco_hydro_beta-prop_sf"/>
</dbReference>
<feature type="site" description="Important for catalytic activity, responsible for pKa modulation of the active site Glu and correct orientation of both the proton donor and substrate" evidence="6">
    <location>
        <position position="191"/>
    </location>
</feature>
<evidence type="ECO:0000313" key="9">
    <source>
        <dbReference type="EMBL" id="QBI18353.1"/>
    </source>
</evidence>
<evidence type="ECO:0000256" key="8">
    <source>
        <dbReference type="SAM" id="MobiDB-lite"/>
    </source>
</evidence>
<sequence length="352" mass="39298">MRHTTVDRPRNGRWNVLRIVLLGCLGVSVMGFTDSNPDGRAQGPPPQGNLEMEGDYGSSTPVDDPTHDPSIVKAPNEQSYYVFSTGVERSPEDPGGVFVRQSEGTLAGPWESMGEIDVPEWTLDYEHSHIWAPQVAREGNTYWLYYAASTWGSNTSGIGVMSTQTPGDLDSWVDHGPVITSDGDDQYNAIDPHVFRDEGTWYLVFGSYWDGIFLYELEDMTSVTGEPVNLAQQPGEGPDVEAPTIFERAGYYYLVTSRDVAVTDEYHITVGRSDDLAGPYIDSEGVPLLGGGGTVLLDGYDEQDGVGGQDVAFEFGRHYLVHHYYEWSPFNIRMQIRELQWEEGWPYIDREE</sequence>
<dbReference type="Gene3D" id="2.115.10.20">
    <property type="entry name" value="Glycosyl hydrolase domain, family 43"/>
    <property type="match status" value="1"/>
</dbReference>
<comment type="similarity">
    <text evidence="2 7">Belongs to the glycosyl hydrolase 43 family.</text>
</comment>
<dbReference type="InterPro" id="IPR006710">
    <property type="entry name" value="Glyco_hydro_43"/>
</dbReference>
<protein>
    <submittedName>
        <fullName evidence="9">Arabinan endo-1,5-alpha-L-arabinosidase</fullName>
    </submittedName>
</protein>
<comment type="pathway">
    <text evidence="1">Glycan metabolism; L-arabinan degradation.</text>
</comment>
<name>A0A411YAU3_9ACTN</name>
<dbReference type="GO" id="GO:0005975">
    <property type="term" value="P:carbohydrate metabolic process"/>
    <property type="evidence" value="ECO:0007669"/>
    <property type="project" value="InterPro"/>
</dbReference>
<accession>A0A411YAU3</accession>
<feature type="region of interest" description="Disordered" evidence="8">
    <location>
        <begin position="32"/>
        <end position="75"/>
    </location>
</feature>
<evidence type="ECO:0000256" key="6">
    <source>
        <dbReference type="PIRSR" id="PIRSR606710-2"/>
    </source>
</evidence>
<dbReference type="EMBL" id="CP036402">
    <property type="protein sequence ID" value="QBI18353.1"/>
    <property type="molecule type" value="Genomic_DNA"/>
</dbReference>
<dbReference type="Proteomes" id="UP000291469">
    <property type="component" value="Chromosome"/>
</dbReference>
<keyword evidence="10" id="KW-1185">Reference proteome</keyword>
<evidence type="ECO:0000256" key="1">
    <source>
        <dbReference type="ARBA" id="ARBA00004834"/>
    </source>
</evidence>
<dbReference type="SUPFAM" id="SSF75005">
    <property type="entry name" value="Arabinanase/levansucrase/invertase"/>
    <property type="match status" value="1"/>
</dbReference>
<dbReference type="GO" id="GO:0004553">
    <property type="term" value="F:hydrolase activity, hydrolyzing O-glycosyl compounds"/>
    <property type="evidence" value="ECO:0007669"/>
    <property type="project" value="InterPro"/>
</dbReference>
<dbReference type="CDD" id="cd08998">
    <property type="entry name" value="GH43_Arb43a-like"/>
    <property type="match status" value="1"/>
</dbReference>
<feature type="active site" description="Proton donor" evidence="5">
    <location>
        <position position="241"/>
    </location>
</feature>
<dbReference type="InterPro" id="IPR050727">
    <property type="entry name" value="GH43_arabinanases"/>
</dbReference>
<gene>
    <name evidence="9" type="ORF">ER308_01380</name>
</gene>
<evidence type="ECO:0000256" key="5">
    <source>
        <dbReference type="PIRSR" id="PIRSR606710-1"/>
    </source>
</evidence>
<dbReference type="PANTHER" id="PTHR43301">
    <property type="entry name" value="ARABINAN ENDO-1,5-ALPHA-L-ARABINOSIDASE"/>
    <property type="match status" value="1"/>
</dbReference>
<dbReference type="KEGG" id="erz:ER308_01380"/>
<organism evidence="9 10">
    <name type="scientific">Egibacter rhizosphaerae</name>
    <dbReference type="NCBI Taxonomy" id="1670831"/>
    <lineage>
        <taxon>Bacteria</taxon>
        <taxon>Bacillati</taxon>
        <taxon>Actinomycetota</taxon>
        <taxon>Nitriliruptoria</taxon>
        <taxon>Egibacterales</taxon>
        <taxon>Egibacteraceae</taxon>
        <taxon>Egibacter</taxon>
    </lineage>
</organism>
<dbReference type="RefSeq" id="WP_131153351.1">
    <property type="nucleotide sequence ID" value="NZ_CP036402.1"/>
</dbReference>
<keyword evidence="4 7" id="KW-0326">Glycosidase</keyword>